<comment type="caution">
    <text evidence="1">The sequence shown here is derived from an EMBL/GenBank/DDBJ whole genome shotgun (WGS) entry which is preliminary data.</text>
</comment>
<gene>
    <name evidence="1" type="ORF">JZ751_019441</name>
</gene>
<proteinExistence type="predicted"/>
<keyword evidence="2" id="KW-1185">Reference proteome</keyword>
<dbReference type="Proteomes" id="UP000824540">
    <property type="component" value="Unassembled WGS sequence"/>
</dbReference>
<protein>
    <submittedName>
        <fullName evidence="1">Uncharacterized protein</fullName>
    </submittedName>
</protein>
<dbReference type="AlphaFoldDB" id="A0A8T2NY64"/>
<evidence type="ECO:0000313" key="2">
    <source>
        <dbReference type="Proteomes" id="UP000824540"/>
    </source>
</evidence>
<evidence type="ECO:0000313" key="1">
    <source>
        <dbReference type="EMBL" id="KAG9341337.1"/>
    </source>
</evidence>
<accession>A0A8T2NY64</accession>
<sequence length="63" mass="6828">MWACTPSSHLAPLPPGIVGCTELPAESERIKALCLRLHPCTCQTLETGAVKELCDLNSVMFLM</sequence>
<name>A0A8T2NY64_9TELE</name>
<reference evidence="1" key="1">
    <citation type="thesis" date="2021" institute="BYU ScholarsArchive" country="Provo, UT, USA">
        <title>Applications of and Algorithms for Genome Assembly and Genomic Analyses with an Emphasis on Marine Teleosts.</title>
        <authorList>
            <person name="Pickett B.D."/>
        </authorList>
    </citation>
    <scope>NUCLEOTIDE SEQUENCE</scope>
    <source>
        <strain evidence="1">HI-2016</strain>
    </source>
</reference>
<organism evidence="1 2">
    <name type="scientific">Albula glossodonta</name>
    <name type="common">roundjaw bonefish</name>
    <dbReference type="NCBI Taxonomy" id="121402"/>
    <lineage>
        <taxon>Eukaryota</taxon>
        <taxon>Metazoa</taxon>
        <taxon>Chordata</taxon>
        <taxon>Craniata</taxon>
        <taxon>Vertebrata</taxon>
        <taxon>Euteleostomi</taxon>
        <taxon>Actinopterygii</taxon>
        <taxon>Neopterygii</taxon>
        <taxon>Teleostei</taxon>
        <taxon>Albuliformes</taxon>
        <taxon>Albulidae</taxon>
        <taxon>Albula</taxon>
    </lineage>
</organism>
<dbReference type="EMBL" id="JAFBMS010000036">
    <property type="protein sequence ID" value="KAG9341337.1"/>
    <property type="molecule type" value="Genomic_DNA"/>
</dbReference>